<reference evidence="3 4" key="1">
    <citation type="submission" date="2024-06" db="EMBL/GenBank/DDBJ databases">
        <title>Genomic Encyclopedia of Type Strains, Phase IV (KMG-IV): sequencing the most valuable type-strain genomes for metagenomic binning, comparative biology and taxonomic classification.</title>
        <authorList>
            <person name="Goeker M."/>
        </authorList>
    </citation>
    <scope>NUCLEOTIDE SEQUENCE [LARGE SCALE GENOMIC DNA]</scope>
    <source>
        <strain evidence="3 4">DSM 29288</strain>
    </source>
</reference>
<dbReference type="InterPro" id="IPR050272">
    <property type="entry name" value="Isochorismatase-like_hydrls"/>
</dbReference>
<dbReference type="CDD" id="cd00431">
    <property type="entry name" value="cysteine_hydrolases"/>
    <property type="match status" value="1"/>
</dbReference>
<proteinExistence type="predicted"/>
<dbReference type="Pfam" id="PF00857">
    <property type="entry name" value="Isochorismatase"/>
    <property type="match status" value="1"/>
</dbReference>
<dbReference type="Proteomes" id="UP001549077">
    <property type="component" value="Unassembled WGS sequence"/>
</dbReference>
<accession>A0ABV2MML4</accession>
<keyword evidence="4" id="KW-1185">Reference proteome</keyword>
<gene>
    <name evidence="3" type="ORF">ABID08_005092</name>
</gene>
<protein>
    <submittedName>
        <fullName evidence="3">Nicotinamidase-related amidase</fullName>
    </submittedName>
</protein>
<dbReference type="PANTHER" id="PTHR43540">
    <property type="entry name" value="PEROXYUREIDOACRYLATE/UREIDOACRYLATE AMIDOHYDROLASE-RELATED"/>
    <property type="match status" value="1"/>
</dbReference>
<dbReference type="Gene3D" id="3.40.50.850">
    <property type="entry name" value="Isochorismatase-like"/>
    <property type="match status" value="1"/>
</dbReference>
<dbReference type="InterPro" id="IPR000868">
    <property type="entry name" value="Isochorismatase-like_dom"/>
</dbReference>
<keyword evidence="1" id="KW-0378">Hydrolase</keyword>
<evidence type="ECO:0000259" key="2">
    <source>
        <dbReference type="Pfam" id="PF00857"/>
    </source>
</evidence>
<feature type="domain" description="Isochorismatase-like" evidence="2">
    <location>
        <begin position="4"/>
        <end position="189"/>
    </location>
</feature>
<organism evidence="3 4">
    <name type="scientific">Rhizobium binae</name>
    <dbReference type="NCBI Taxonomy" id="1138190"/>
    <lineage>
        <taxon>Bacteria</taxon>
        <taxon>Pseudomonadati</taxon>
        <taxon>Pseudomonadota</taxon>
        <taxon>Alphaproteobacteria</taxon>
        <taxon>Hyphomicrobiales</taxon>
        <taxon>Rhizobiaceae</taxon>
        <taxon>Rhizobium/Agrobacterium group</taxon>
        <taxon>Rhizobium</taxon>
    </lineage>
</organism>
<evidence type="ECO:0000256" key="1">
    <source>
        <dbReference type="ARBA" id="ARBA00022801"/>
    </source>
</evidence>
<dbReference type="GeneID" id="91150840"/>
<dbReference type="EMBL" id="JBEPMY010000019">
    <property type="protein sequence ID" value="MET3757711.1"/>
    <property type="molecule type" value="Genomic_DNA"/>
</dbReference>
<name>A0ABV2MML4_9HYPH</name>
<dbReference type="InterPro" id="IPR036380">
    <property type="entry name" value="Isochorismatase-like_sf"/>
</dbReference>
<dbReference type="RefSeq" id="WP_168297913.1">
    <property type="nucleotide sequence ID" value="NZ_CP071605.1"/>
</dbReference>
<evidence type="ECO:0000313" key="4">
    <source>
        <dbReference type="Proteomes" id="UP001549077"/>
    </source>
</evidence>
<dbReference type="SUPFAM" id="SSF52499">
    <property type="entry name" value="Isochorismatase-like hydrolases"/>
    <property type="match status" value="1"/>
</dbReference>
<sequence>MARAILVIDVQKAYTDPASPLHCVGNADVIANINAIVAAAETAGDLVVHIRHVHRADSSDAGRMFDFSGKVGELGFVAGTEEVDDDPRLRISTGALTISKQRYSSFVGTGLDRMLRERSINRIVVTGFMTNFCCEATARHGHDLDYFVDFPVDATGCPDLSETATQDTIKAGTAATLAAGFARVMTTAEWLTVFQAR</sequence>
<evidence type="ECO:0000313" key="3">
    <source>
        <dbReference type="EMBL" id="MET3757711.1"/>
    </source>
</evidence>
<comment type="caution">
    <text evidence="3">The sequence shown here is derived from an EMBL/GenBank/DDBJ whole genome shotgun (WGS) entry which is preliminary data.</text>
</comment>